<organism evidence="3 4">
    <name type="scientific">Lactuca sativa</name>
    <name type="common">Garden lettuce</name>
    <dbReference type="NCBI Taxonomy" id="4236"/>
    <lineage>
        <taxon>Eukaryota</taxon>
        <taxon>Viridiplantae</taxon>
        <taxon>Streptophyta</taxon>
        <taxon>Embryophyta</taxon>
        <taxon>Tracheophyta</taxon>
        <taxon>Spermatophyta</taxon>
        <taxon>Magnoliopsida</taxon>
        <taxon>eudicotyledons</taxon>
        <taxon>Gunneridae</taxon>
        <taxon>Pentapetalae</taxon>
        <taxon>asterids</taxon>
        <taxon>campanulids</taxon>
        <taxon>Asterales</taxon>
        <taxon>Asteraceae</taxon>
        <taxon>Cichorioideae</taxon>
        <taxon>Cichorieae</taxon>
        <taxon>Lactucinae</taxon>
        <taxon>Lactuca</taxon>
    </lineage>
</organism>
<dbReference type="Proteomes" id="UP000235145">
    <property type="component" value="Unassembled WGS sequence"/>
</dbReference>
<dbReference type="EMBL" id="NBSK02000004">
    <property type="protein sequence ID" value="KAJ0210870.1"/>
    <property type="molecule type" value="Genomic_DNA"/>
</dbReference>
<dbReference type="AlphaFoldDB" id="A0A9R1VU15"/>
<reference evidence="3 4" key="1">
    <citation type="journal article" date="2017" name="Nat. Commun.">
        <title>Genome assembly with in vitro proximity ligation data and whole-genome triplication in lettuce.</title>
        <authorList>
            <person name="Reyes-Chin-Wo S."/>
            <person name="Wang Z."/>
            <person name="Yang X."/>
            <person name="Kozik A."/>
            <person name="Arikit S."/>
            <person name="Song C."/>
            <person name="Xia L."/>
            <person name="Froenicke L."/>
            <person name="Lavelle D.O."/>
            <person name="Truco M.J."/>
            <person name="Xia R."/>
            <person name="Zhu S."/>
            <person name="Xu C."/>
            <person name="Xu H."/>
            <person name="Xu X."/>
            <person name="Cox K."/>
            <person name="Korf I."/>
            <person name="Meyers B.C."/>
            <person name="Michelmore R.W."/>
        </authorList>
    </citation>
    <scope>NUCLEOTIDE SEQUENCE [LARGE SCALE GENOMIC DNA]</scope>
    <source>
        <strain evidence="4">cv. Salinas</strain>
        <tissue evidence="3">Seedlings</tissue>
    </source>
</reference>
<sequence length="153" mass="17601">MTGEKGDDSKKPEAGETIDTNSPYYIHASDYPKKMQVNDVLNDNNYNEWKQEMRNFVLAKNKMRLVDGSVQKPEASSPMHTTWIWADAMIKGWLTTAMEKEIRTSVRYANTSSKICEDLEERFEKEGAPRAYELKQSLNATRQDGNSVSNYYT</sequence>
<dbReference type="PANTHER" id="PTHR37610">
    <property type="entry name" value="CCHC-TYPE DOMAIN-CONTAINING PROTEIN"/>
    <property type="match status" value="1"/>
</dbReference>
<name>A0A9R1VU15_LACSA</name>
<dbReference type="InterPro" id="IPR029472">
    <property type="entry name" value="Copia-like_N"/>
</dbReference>
<evidence type="ECO:0000313" key="3">
    <source>
        <dbReference type="EMBL" id="KAJ0210870.1"/>
    </source>
</evidence>
<protein>
    <recommendedName>
        <fullName evidence="2">Retrotransposon Copia-like N-terminal domain-containing protein</fullName>
    </recommendedName>
</protein>
<dbReference type="OrthoDB" id="5544992at2759"/>
<feature type="region of interest" description="Disordered" evidence="1">
    <location>
        <begin position="1"/>
        <end position="23"/>
    </location>
</feature>
<evidence type="ECO:0000259" key="2">
    <source>
        <dbReference type="Pfam" id="PF14244"/>
    </source>
</evidence>
<gene>
    <name evidence="3" type="ORF">LSAT_V11C400213760</name>
</gene>
<comment type="caution">
    <text evidence="3">The sequence shown here is derived from an EMBL/GenBank/DDBJ whole genome shotgun (WGS) entry which is preliminary data.</text>
</comment>
<keyword evidence="4" id="KW-1185">Reference proteome</keyword>
<feature type="compositionally biased region" description="Basic and acidic residues" evidence="1">
    <location>
        <begin position="1"/>
        <end position="14"/>
    </location>
</feature>
<feature type="domain" description="Retrotransposon Copia-like N-terminal" evidence="2">
    <location>
        <begin position="28"/>
        <end position="74"/>
    </location>
</feature>
<evidence type="ECO:0000313" key="4">
    <source>
        <dbReference type="Proteomes" id="UP000235145"/>
    </source>
</evidence>
<proteinExistence type="predicted"/>
<dbReference type="Pfam" id="PF14244">
    <property type="entry name" value="Retrotran_gag_3"/>
    <property type="match status" value="1"/>
</dbReference>
<dbReference type="PANTHER" id="PTHR37610:SF95">
    <property type="entry name" value="GAG-POLYPEPTIDE OF LTR COPIA-TYPE-RELATED"/>
    <property type="match status" value="1"/>
</dbReference>
<evidence type="ECO:0000256" key="1">
    <source>
        <dbReference type="SAM" id="MobiDB-lite"/>
    </source>
</evidence>
<accession>A0A9R1VU15</accession>